<dbReference type="Proteomes" id="UP000297245">
    <property type="component" value="Unassembled WGS sequence"/>
</dbReference>
<accession>A0A4S8M6P3</accession>
<dbReference type="AlphaFoldDB" id="A0A4S8M6P3"/>
<evidence type="ECO:0000313" key="2">
    <source>
        <dbReference type="EMBL" id="THU97962.1"/>
    </source>
</evidence>
<gene>
    <name evidence="2" type="ORF">K435DRAFT_777704</name>
</gene>
<evidence type="ECO:0000313" key="3">
    <source>
        <dbReference type="Proteomes" id="UP000297245"/>
    </source>
</evidence>
<sequence length="75" mass="8430">MRDLERTVDKVLECTSFYAWLALSSRCRLFKRPLLTLSRRSSLPNFDSSLSSSSSFSPSPTSTLTPTPTVHTITF</sequence>
<proteinExistence type="predicted"/>
<name>A0A4S8M6P3_DENBC</name>
<keyword evidence="3" id="KW-1185">Reference proteome</keyword>
<dbReference type="EMBL" id="ML179145">
    <property type="protein sequence ID" value="THU97962.1"/>
    <property type="molecule type" value="Genomic_DNA"/>
</dbReference>
<evidence type="ECO:0000256" key="1">
    <source>
        <dbReference type="SAM" id="MobiDB-lite"/>
    </source>
</evidence>
<organism evidence="2 3">
    <name type="scientific">Dendrothele bispora (strain CBS 962.96)</name>
    <dbReference type="NCBI Taxonomy" id="1314807"/>
    <lineage>
        <taxon>Eukaryota</taxon>
        <taxon>Fungi</taxon>
        <taxon>Dikarya</taxon>
        <taxon>Basidiomycota</taxon>
        <taxon>Agaricomycotina</taxon>
        <taxon>Agaricomycetes</taxon>
        <taxon>Agaricomycetidae</taxon>
        <taxon>Agaricales</taxon>
        <taxon>Agaricales incertae sedis</taxon>
        <taxon>Dendrothele</taxon>
    </lineage>
</organism>
<feature type="region of interest" description="Disordered" evidence="1">
    <location>
        <begin position="41"/>
        <end position="75"/>
    </location>
</feature>
<reference evidence="2 3" key="1">
    <citation type="journal article" date="2019" name="Nat. Ecol. Evol.">
        <title>Megaphylogeny resolves global patterns of mushroom evolution.</title>
        <authorList>
            <person name="Varga T."/>
            <person name="Krizsan K."/>
            <person name="Foldi C."/>
            <person name="Dima B."/>
            <person name="Sanchez-Garcia M."/>
            <person name="Sanchez-Ramirez S."/>
            <person name="Szollosi G.J."/>
            <person name="Szarkandi J.G."/>
            <person name="Papp V."/>
            <person name="Albert L."/>
            <person name="Andreopoulos W."/>
            <person name="Angelini C."/>
            <person name="Antonin V."/>
            <person name="Barry K.W."/>
            <person name="Bougher N.L."/>
            <person name="Buchanan P."/>
            <person name="Buyck B."/>
            <person name="Bense V."/>
            <person name="Catcheside P."/>
            <person name="Chovatia M."/>
            <person name="Cooper J."/>
            <person name="Damon W."/>
            <person name="Desjardin D."/>
            <person name="Finy P."/>
            <person name="Geml J."/>
            <person name="Haridas S."/>
            <person name="Hughes K."/>
            <person name="Justo A."/>
            <person name="Karasinski D."/>
            <person name="Kautmanova I."/>
            <person name="Kiss B."/>
            <person name="Kocsube S."/>
            <person name="Kotiranta H."/>
            <person name="LaButti K.M."/>
            <person name="Lechner B.E."/>
            <person name="Liimatainen K."/>
            <person name="Lipzen A."/>
            <person name="Lukacs Z."/>
            <person name="Mihaltcheva S."/>
            <person name="Morgado L.N."/>
            <person name="Niskanen T."/>
            <person name="Noordeloos M.E."/>
            <person name="Ohm R.A."/>
            <person name="Ortiz-Santana B."/>
            <person name="Ovrebo C."/>
            <person name="Racz N."/>
            <person name="Riley R."/>
            <person name="Savchenko A."/>
            <person name="Shiryaev A."/>
            <person name="Soop K."/>
            <person name="Spirin V."/>
            <person name="Szebenyi C."/>
            <person name="Tomsovsky M."/>
            <person name="Tulloss R.E."/>
            <person name="Uehling J."/>
            <person name="Grigoriev I.V."/>
            <person name="Vagvolgyi C."/>
            <person name="Papp T."/>
            <person name="Martin F.M."/>
            <person name="Miettinen O."/>
            <person name="Hibbett D.S."/>
            <person name="Nagy L.G."/>
        </authorList>
    </citation>
    <scope>NUCLEOTIDE SEQUENCE [LARGE SCALE GENOMIC DNA]</scope>
    <source>
        <strain evidence="2 3">CBS 962.96</strain>
    </source>
</reference>
<protein>
    <submittedName>
        <fullName evidence="2">Uncharacterized protein</fullName>
    </submittedName>
</protein>
<feature type="compositionally biased region" description="Low complexity" evidence="1">
    <location>
        <begin position="41"/>
        <end position="69"/>
    </location>
</feature>